<dbReference type="RefSeq" id="WP_208845159.1">
    <property type="nucleotide sequence ID" value="NZ_CP072135.1"/>
</dbReference>
<organism evidence="1 2">
    <name type="scientific">Pseudoalteromonas xiamenensis</name>
    <dbReference type="NCBI Taxonomy" id="882626"/>
    <lineage>
        <taxon>Bacteria</taxon>
        <taxon>Pseudomonadati</taxon>
        <taxon>Pseudomonadota</taxon>
        <taxon>Gammaproteobacteria</taxon>
        <taxon>Alteromonadales</taxon>
        <taxon>Pseudoalteromonadaceae</taxon>
        <taxon>Pseudoalteromonas</taxon>
    </lineage>
</organism>
<name>A0A975DKV3_9GAMM</name>
<dbReference type="KEGG" id="pxi:J5O05_18855"/>
<keyword evidence="1" id="KW-0614">Plasmid</keyword>
<protein>
    <submittedName>
        <fullName evidence="1">Uncharacterized protein</fullName>
    </submittedName>
</protein>
<dbReference type="Proteomes" id="UP000664904">
    <property type="component" value="Plasmid unnamed5"/>
</dbReference>
<reference evidence="1" key="1">
    <citation type="submission" date="2021-03" db="EMBL/GenBank/DDBJ databases">
        <title>Complete Genome of Pseudoalteromonas xiamenensis STKMTI.2, a new potential marine bacterium producing anti-Vibrio compounds.</title>
        <authorList>
            <person name="Handayani D.P."/>
            <person name="Isnansetyo A."/>
            <person name="Istiqomah I."/>
            <person name="Jumina J."/>
        </authorList>
    </citation>
    <scope>NUCLEOTIDE SEQUENCE</scope>
    <source>
        <strain evidence="1">STKMTI.2</strain>
        <plasmid evidence="1">unnamed5</plasmid>
    </source>
</reference>
<accession>A0A975DKV3</accession>
<evidence type="ECO:0000313" key="1">
    <source>
        <dbReference type="EMBL" id="QTH73547.1"/>
    </source>
</evidence>
<keyword evidence="2" id="KW-1185">Reference proteome</keyword>
<geneLocation type="plasmid" evidence="1 2">
    <name>unnamed5</name>
</geneLocation>
<gene>
    <name evidence="1" type="ORF">J5O05_18855</name>
</gene>
<dbReference type="EMBL" id="CP072135">
    <property type="protein sequence ID" value="QTH73547.1"/>
    <property type="molecule type" value="Genomic_DNA"/>
</dbReference>
<sequence>MRFTKSEKPLCAKSIADFKELNPSGLYQITRAYQRCRLMRFVQKMEVSELDNQRDELLINALKLSYHQWLDTLFRSDRINDVESHLRSLTDTLNDANVAAQINLALCALENRTQH</sequence>
<proteinExistence type="predicted"/>
<evidence type="ECO:0000313" key="2">
    <source>
        <dbReference type="Proteomes" id="UP000664904"/>
    </source>
</evidence>
<dbReference type="AlphaFoldDB" id="A0A975DKV3"/>